<reference evidence="1 2" key="1">
    <citation type="journal article" date="2018" name="New Phytol.">
        <title>Phylogenomics of Endogonaceae and evolution of mycorrhizas within Mucoromycota.</title>
        <authorList>
            <person name="Chang Y."/>
            <person name="Desiro A."/>
            <person name="Na H."/>
            <person name="Sandor L."/>
            <person name="Lipzen A."/>
            <person name="Clum A."/>
            <person name="Barry K."/>
            <person name="Grigoriev I.V."/>
            <person name="Martin F.M."/>
            <person name="Stajich J.E."/>
            <person name="Smith M.E."/>
            <person name="Bonito G."/>
            <person name="Spatafora J.W."/>
        </authorList>
    </citation>
    <scope>NUCLEOTIDE SEQUENCE [LARGE SCALE GENOMIC DNA]</scope>
    <source>
        <strain evidence="1 2">AD002</strain>
    </source>
</reference>
<feature type="non-terminal residue" evidence="1">
    <location>
        <position position="69"/>
    </location>
</feature>
<evidence type="ECO:0000313" key="1">
    <source>
        <dbReference type="EMBL" id="RUS27688.1"/>
    </source>
</evidence>
<protein>
    <submittedName>
        <fullName evidence="1">Uncharacterized protein</fullName>
    </submittedName>
</protein>
<dbReference type="Proteomes" id="UP000274822">
    <property type="component" value="Unassembled WGS sequence"/>
</dbReference>
<keyword evidence="2" id="KW-1185">Reference proteome</keyword>
<name>A0A433QD12_9FUNG</name>
<proteinExistence type="predicted"/>
<gene>
    <name evidence="1" type="ORF">BC938DRAFT_482873</name>
</gene>
<organism evidence="1 2">
    <name type="scientific">Jimgerdemannia flammicorona</name>
    <dbReference type="NCBI Taxonomy" id="994334"/>
    <lineage>
        <taxon>Eukaryota</taxon>
        <taxon>Fungi</taxon>
        <taxon>Fungi incertae sedis</taxon>
        <taxon>Mucoromycota</taxon>
        <taxon>Mucoromycotina</taxon>
        <taxon>Endogonomycetes</taxon>
        <taxon>Endogonales</taxon>
        <taxon>Endogonaceae</taxon>
        <taxon>Jimgerdemannia</taxon>
    </lineage>
</organism>
<evidence type="ECO:0000313" key="2">
    <source>
        <dbReference type="Proteomes" id="UP000274822"/>
    </source>
</evidence>
<dbReference type="AlphaFoldDB" id="A0A433QD12"/>
<accession>A0A433QD12</accession>
<comment type="caution">
    <text evidence="1">The sequence shown here is derived from an EMBL/GenBank/DDBJ whole genome shotgun (WGS) entry which is preliminary data.</text>
</comment>
<sequence>MRNNRLEKMAERRLAANPFGEDLLTTLIKKERDDGWRKGDGKGRTRIMVNAVGRQKGVDFGKVKVAPAG</sequence>
<dbReference type="EMBL" id="RBNJ01007959">
    <property type="protein sequence ID" value="RUS27688.1"/>
    <property type="molecule type" value="Genomic_DNA"/>
</dbReference>